<evidence type="ECO:0000313" key="5">
    <source>
        <dbReference type="Proteomes" id="UP000501179"/>
    </source>
</evidence>
<dbReference type="InterPro" id="IPR036291">
    <property type="entry name" value="NAD(P)-bd_dom_sf"/>
</dbReference>
<dbReference type="PANTHER" id="PTHR44169:SF6">
    <property type="entry name" value="NADPH-DEPENDENT 1-ACYLDIHYDROXYACETONE PHOSPHATE REDUCTASE"/>
    <property type="match status" value="1"/>
</dbReference>
<keyword evidence="5" id="KW-1185">Reference proteome</keyword>
<sequence length="236" mass="24385">MNINGSVAFVTGGNRGLGAQLVRALLEAGASKVYAAARDPRTVAEGAVPIRLDVTDHASVVAAAEQARDVTLLVNNAGIHRFTTILGGELDDVRREFETNALGTLDVTRAFAPVLGRNGGGAILNVLSVLSWASLPTEAGYGAAKAAQWSFTNALRVELAGQGTQVSALHMGRMDTDMIAGKGIEGAADPADIARIALEGVEKGRLEIIADGFTQQIKDGLSLGIEALYPQVGAPA</sequence>
<dbReference type="Gene3D" id="3.40.50.720">
    <property type="entry name" value="NAD(P)-binding Rossmann-like Domain"/>
    <property type="match status" value="1"/>
</dbReference>
<dbReference type="Proteomes" id="UP000501179">
    <property type="component" value="Chromosome"/>
</dbReference>
<name>A0A6G9GSR4_9ACTN</name>
<evidence type="ECO:0000313" key="4">
    <source>
        <dbReference type="EMBL" id="QIQ01265.1"/>
    </source>
</evidence>
<reference evidence="4 5" key="1">
    <citation type="submission" date="2020-03" db="EMBL/GenBank/DDBJ databases">
        <title>A novel species.</title>
        <authorList>
            <person name="Gao J."/>
        </authorList>
    </citation>
    <scope>NUCLEOTIDE SEQUENCE [LARGE SCALE GENOMIC DNA]</scope>
    <source>
        <strain evidence="4 5">QMT-12</strain>
    </source>
</reference>
<protein>
    <submittedName>
        <fullName evidence="4">SDR family oxidoreductase</fullName>
    </submittedName>
</protein>
<dbReference type="GO" id="GO:0016491">
    <property type="term" value="F:oxidoreductase activity"/>
    <property type="evidence" value="ECO:0007669"/>
    <property type="project" value="UniProtKB-KW"/>
</dbReference>
<dbReference type="EMBL" id="CP050177">
    <property type="protein sequence ID" value="QIQ01265.1"/>
    <property type="molecule type" value="Genomic_DNA"/>
</dbReference>
<dbReference type="AlphaFoldDB" id="A0A6G9GSR4"/>
<comment type="similarity">
    <text evidence="1 3">Belongs to the short-chain dehydrogenases/reductases (SDR) family.</text>
</comment>
<accession>A0A6G9GSR4</accession>
<dbReference type="NCBIfam" id="NF006119">
    <property type="entry name" value="PRK08264.1-5"/>
    <property type="match status" value="1"/>
</dbReference>
<dbReference type="KEGG" id="slia:HA039_02200"/>
<evidence type="ECO:0000256" key="1">
    <source>
        <dbReference type="ARBA" id="ARBA00006484"/>
    </source>
</evidence>
<dbReference type="PRINTS" id="PR00081">
    <property type="entry name" value="GDHRDH"/>
</dbReference>
<dbReference type="SUPFAM" id="SSF51735">
    <property type="entry name" value="NAD(P)-binding Rossmann-fold domains"/>
    <property type="match status" value="1"/>
</dbReference>
<dbReference type="PRINTS" id="PR00080">
    <property type="entry name" value="SDRFAMILY"/>
</dbReference>
<keyword evidence="2" id="KW-0560">Oxidoreductase</keyword>
<evidence type="ECO:0000256" key="2">
    <source>
        <dbReference type="ARBA" id="ARBA00023002"/>
    </source>
</evidence>
<evidence type="ECO:0000256" key="3">
    <source>
        <dbReference type="RuleBase" id="RU000363"/>
    </source>
</evidence>
<gene>
    <name evidence="4" type="ORF">HA039_02200</name>
</gene>
<dbReference type="InterPro" id="IPR002347">
    <property type="entry name" value="SDR_fam"/>
</dbReference>
<organism evidence="4 5">
    <name type="scientific">Streptomyces liangshanensis</name>
    <dbReference type="NCBI Taxonomy" id="2717324"/>
    <lineage>
        <taxon>Bacteria</taxon>
        <taxon>Bacillati</taxon>
        <taxon>Actinomycetota</taxon>
        <taxon>Actinomycetes</taxon>
        <taxon>Kitasatosporales</taxon>
        <taxon>Streptomycetaceae</taxon>
        <taxon>Streptomyces</taxon>
    </lineage>
</organism>
<proteinExistence type="inferred from homology"/>
<dbReference type="PANTHER" id="PTHR44169">
    <property type="entry name" value="NADPH-DEPENDENT 1-ACYLDIHYDROXYACETONE PHOSPHATE REDUCTASE"/>
    <property type="match status" value="1"/>
</dbReference>
<dbReference type="Pfam" id="PF00106">
    <property type="entry name" value="adh_short"/>
    <property type="match status" value="1"/>
</dbReference>
<dbReference type="RefSeq" id="WP_167022931.1">
    <property type="nucleotide sequence ID" value="NZ_CP050177.1"/>
</dbReference>